<evidence type="ECO:0000313" key="2">
    <source>
        <dbReference type="EMBL" id="CEM47658.1"/>
    </source>
</evidence>
<proteinExistence type="predicted"/>
<sequence>MIMRVRILLPLRLPAGRPVGLRRRTDMQAMAEAARSSLERVGLIRMDLRNLSLKQLTFAVVCVANHFHFSVHDPDAPDASHADASESSRAPGADAPHDDATGLDALSLSLPLVDKYSAEDTTKVPLNPPFRAP</sequence>
<evidence type="ECO:0000256" key="1">
    <source>
        <dbReference type="SAM" id="MobiDB-lite"/>
    </source>
</evidence>
<accession>A0A0G4HTG4</accession>
<gene>
    <name evidence="2" type="ORF">Cvel_31402</name>
</gene>
<organism evidence="2">
    <name type="scientific">Chromera velia CCMP2878</name>
    <dbReference type="NCBI Taxonomy" id="1169474"/>
    <lineage>
        <taxon>Eukaryota</taxon>
        <taxon>Sar</taxon>
        <taxon>Alveolata</taxon>
        <taxon>Colpodellida</taxon>
        <taxon>Chromeraceae</taxon>
        <taxon>Chromera</taxon>
    </lineage>
</organism>
<protein>
    <submittedName>
        <fullName evidence="2">Uncharacterized protein</fullName>
    </submittedName>
</protein>
<dbReference type="AlphaFoldDB" id="A0A0G4HTG4"/>
<reference evidence="2" key="1">
    <citation type="submission" date="2014-11" db="EMBL/GenBank/DDBJ databases">
        <authorList>
            <person name="Otto D Thomas"/>
            <person name="Naeem Raeece"/>
        </authorList>
    </citation>
    <scope>NUCLEOTIDE SEQUENCE</scope>
</reference>
<feature type="region of interest" description="Disordered" evidence="1">
    <location>
        <begin position="74"/>
        <end position="102"/>
    </location>
</feature>
<dbReference type="EMBL" id="CDMZ01003806">
    <property type="protein sequence ID" value="CEM47658.1"/>
    <property type="molecule type" value="Genomic_DNA"/>
</dbReference>
<feature type="compositionally biased region" description="Basic and acidic residues" evidence="1">
    <location>
        <begin position="74"/>
        <end position="86"/>
    </location>
</feature>
<name>A0A0G4HTG4_9ALVE</name>
<dbReference type="VEuPathDB" id="CryptoDB:Cvel_31402"/>